<gene>
    <name evidence="2" type="ORF">SCH01S_43_00260</name>
</gene>
<evidence type="ECO:0000259" key="1">
    <source>
        <dbReference type="Pfam" id="PF13229"/>
    </source>
</evidence>
<protein>
    <recommendedName>
        <fullName evidence="1">Right handed beta helix domain-containing protein</fullName>
    </recommendedName>
</protein>
<dbReference type="Pfam" id="PF13229">
    <property type="entry name" value="Beta_helix"/>
    <property type="match status" value="1"/>
</dbReference>
<evidence type="ECO:0000313" key="2">
    <source>
        <dbReference type="EMBL" id="GAO40125.1"/>
    </source>
</evidence>
<sequence length="438" mass="46607">MTTINVSNSSQLQSALSHAAGGDTIVLAAGNYGTSYINDRNYSAGVTIKSASLSNRAHFDYLAISNSNNLRFEGLDVGHALRHGENPSSPYARVTDSDNIKMVGMSFHGSLDNHPANDGVGLNVTNSDHFQLMGSTFRDLYRGAYIQQASDVTVASNSFQMIRTDGLDFGAVNGAVVDKNSFTNFHPIAGDHADAIQFWLTGQPHGSSNIAITNNTIMQGSGTGMQGIFMSDPKAFGYNNVRIQNNLVYGNDQYHGIFLNGVHGAQVIGNTMLSKSTDHKMMWIDLHNGSNFTVRDNLAESIQVQRGATGVSMSHNATPATVGSFHALFPHLDAPTSVNDLITHGYGYQLPGSISTGIAPVATALGQSIGSMVGPTSTATSAQVSHTVVAEPTHAPPTLSQVFPSAPHVEMVANTVTVPVTVTHQFFMPHFNHFVAMV</sequence>
<dbReference type="Gene3D" id="2.160.20.10">
    <property type="entry name" value="Single-stranded right-handed beta-helix, Pectin lyase-like"/>
    <property type="match status" value="1"/>
</dbReference>
<dbReference type="AlphaFoldDB" id="A0A0E9MSL5"/>
<proteinExistence type="predicted"/>
<dbReference type="RefSeq" id="WP_046348927.1">
    <property type="nucleotide sequence ID" value="NZ_BBWU01000043.1"/>
</dbReference>
<dbReference type="InterPro" id="IPR039448">
    <property type="entry name" value="Beta_helix"/>
</dbReference>
<dbReference type="Proteomes" id="UP000033202">
    <property type="component" value="Unassembled WGS sequence"/>
</dbReference>
<keyword evidence="3" id="KW-1185">Reference proteome</keyword>
<dbReference type="SUPFAM" id="SSF51126">
    <property type="entry name" value="Pectin lyase-like"/>
    <property type="match status" value="1"/>
</dbReference>
<dbReference type="EMBL" id="BBWU01000043">
    <property type="protein sequence ID" value="GAO40125.1"/>
    <property type="molecule type" value="Genomic_DNA"/>
</dbReference>
<dbReference type="InterPro" id="IPR012334">
    <property type="entry name" value="Pectin_lyas_fold"/>
</dbReference>
<accession>A0A0E9MSL5</accession>
<evidence type="ECO:0000313" key="3">
    <source>
        <dbReference type="Proteomes" id="UP000033202"/>
    </source>
</evidence>
<dbReference type="OrthoDB" id="3938151at2"/>
<dbReference type="InterPro" id="IPR006626">
    <property type="entry name" value="PbH1"/>
</dbReference>
<organism evidence="2 3">
    <name type="scientific">Sphingomonas changbaiensis NBRC 104936</name>
    <dbReference type="NCBI Taxonomy" id="1219043"/>
    <lineage>
        <taxon>Bacteria</taxon>
        <taxon>Pseudomonadati</taxon>
        <taxon>Pseudomonadota</taxon>
        <taxon>Alphaproteobacteria</taxon>
        <taxon>Sphingomonadales</taxon>
        <taxon>Sphingomonadaceae</taxon>
        <taxon>Sphingomonas</taxon>
    </lineage>
</organism>
<dbReference type="SMART" id="SM00710">
    <property type="entry name" value="PbH1"/>
    <property type="match status" value="6"/>
</dbReference>
<feature type="domain" description="Right handed beta helix" evidence="1">
    <location>
        <begin position="95"/>
        <end position="271"/>
    </location>
</feature>
<dbReference type="InterPro" id="IPR011050">
    <property type="entry name" value="Pectin_lyase_fold/virulence"/>
</dbReference>
<name>A0A0E9MSL5_9SPHN</name>
<dbReference type="STRING" id="1219043.SCH01S_43_00260"/>
<reference evidence="2 3" key="1">
    <citation type="submission" date="2015-04" db="EMBL/GenBank/DDBJ databases">
        <title>Whole genome shotgun sequence of Sphingomonas changbaiensis NBRC 104936.</title>
        <authorList>
            <person name="Katano-Makiyama Y."/>
            <person name="Hosoyama A."/>
            <person name="Hashimoto M."/>
            <person name="Noguchi M."/>
            <person name="Tsuchikane K."/>
            <person name="Ohji S."/>
            <person name="Yamazoe A."/>
            <person name="Ichikawa N."/>
            <person name="Kimura A."/>
            <person name="Fujita N."/>
        </authorList>
    </citation>
    <scope>NUCLEOTIDE SEQUENCE [LARGE SCALE GENOMIC DNA]</scope>
    <source>
        <strain evidence="2 3">NBRC 104936</strain>
    </source>
</reference>
<comment type="caution">
    <text evidence="2">The sequence shown here is derived from an EMBL/GenBank/DDBJ whole genome shotgun (WGS) entry which is preliminary data.</text>
</comment>